<organism evidence="1 2">
    <name type="scientific">Stephania cephalantha</name>
    <dbReference type="NCBI Taxonomy" id="152367"/>
    <lineage>
        <taxon>Eukaryota</taxon>
        <taxon>Viridiplantae</taxon>
        <taxon>Streptophyta</taxon>
        <taxon>Embryophyta</taxon>
        <taxon>Tracheophyta</taxon>
        <taxon>Spermatophyta</taxon>
        <taxon>Magnoliopsida</taxon>
        <taxon>Ranunculales</taxon>
        <taxon>Menispermaceae</taxon>
        <taxon>Menispermoideae</taxon>
        <taxon>Cissampelideae</taxon>
        <taxon>Stephania</taxon>
    </lineage>
</organism>
<name>A0AAP0HSS3_9MAGN</name>
<dbReference type="EMBL" id="JBBNAG010000011">
    <property type="protein sequence ID" value="KAK9094320.1"/>
    <property type="molecule type" value="Genomic_DNA"/>
</dbReference>
<proteinExistence type="predicted"/>
<dbReference type="AlphaFoldDB" id="A0AAP0HSS3"/>
<comment type="caution">
    <text evidence="1">The sequence shown here is derived from an EMBL/GenBank/DDBJ whole genome shotgun (WGS) entry which is preliminary data.</text>
</comment>
<dbReference type="PANTHER" id="PTHR45125:SF3">
    <property type="entry name" value="NO-APICAL-MERISTEM-ASSOCIATED CARBOXY-TERMINAL DOMAIN PROTEIN"/>
    <property type="match status" value="1"/>
</dbReference>
<accession>A0AAP0HSS3</accession>
<evidence type="ECO:0000313" key="2">
    <source>
        <dbReference type="Proteomes" id="UP001419268"/>
    </source>
</evidence>
<evidence type="ECO:0000313" key="1">
    <source>
        <dbReference type="EMBL" id="KAK9094320.1"/>
    </source>
</evidence>
<keyword evidence="2" id="KW-1185">Reference proteome</keyword>
<reference evidence="1 2" key="1">
    <citation type="submission" date="2024-01" db="EMBL/GenBank/DDBJ databases">
        <title>Genome assemblies of Stephania.</title>
        <authorList>
            <person name="Yang L."/>
        </authorList>
    </citation>
    <scope>NUCLEOTIDE SEQUENCE [LARGE SCALE GENOMIC DNA]</scope>
    <source>
        <strain evidence="1">JXDWG</strain>
        <tissue evidence="1">Leaf</tissue>
    </source>
</reference>
<dbReference type="PANTHER" id="PTHR45125">
    <property type="entry name" value="F21J9.4-RELATED"/>
    <property type="match status" value="1"/>
</dbReference>
<sequence length="143" mass="16422">MSRSSGYTPREDLILCEAWLEISQDPIVGRNQHADKFWSRTVEKYNEALSEQGDGPLTWRALIGEDNCWRCAGEWRTTTWQKTGTKRTLTNSCEVVGESTIIENRHPPEIPHSPNLDNQDIRFLECAVDFVAKNCAKWTTHTQ</sequence>
<gene>
    <name evidence="1" type="ORF">Scep_025789</name>
</gene>
<dbReference type="Proteomes" id="UP001419268">
    <property type="component" value="Unassembled WGS sequence"/>
</dbReference>
<protein>
    <submittedName>
        <fullName evidence="1">Uncharacterized protein</fullName>
    </submittedName>
</protein>